<dbReference type="InterPro" id="IPR007541">
    <property type="entry name" value="Uncharacterised_BSP"/>
</dbReference>
<gene>
    <name evidence="2" type="primary">LOC18612164</name>
</gene>
<protein>
    <submittedName>
        <fullName evidence="2">Uncharacterized protein LOC18612164</fullName>
    </submittedName>
</protein>
<accession>A0AB32VR37</accession>
<proteinExistence type="predicted"/>
<dbReference type="PANTHER" id="PTHR33321:SF3">
    <property type="entry name" value="OS05G0582000 PROTEIN"/>
    <property type="match status" value="1"/>
</dbReference>
<dbReference type="GeneID" id="18612164"/>
<name>A0AB32VR37_THECC</name>
<dbReference type="AlphaFoldDB" id="A0AB32VR37"/>
<reference evidence="2" key="2">
    <citation type="submission" date="2025-08" db="UniProtKB">
        <authorList>
            <consortium name="RefSeq"/>
        </authorList>
    </citation>
    <scope>IDENTIFICATION</scope>
</reference>
<dbReference type="PANTHER" id="PTHR33321">
    <property type="match status" value="1"/>
</dbReference>
<reference evidence="1" key="1">
    <citation type="journal article" date="1997" name="Nucleic Acids Res.">
        <title>tRNAscan-SE: a program for improved detection of transfer RNA genes in genomic sequence.</title>
        <authorList>
            <person name="Lowe T.M."/>
            <person name="Eddy S.R."/>
        </authorList>
    </citation>
    <scope>NUCLEOTIDE SEQUENCE [LARGE SCALE GENOMIC DNA]</scope>
    <source>
        <strain evidence="1">r\B97-61/B2</strain>
    </source>
</reference>
<organism evidence="1 2">
    <name type="scientific">Theobroma cacao</name>
    <name type="common">Cacao</name>
    <name type="synonym">Cocoa</name>
    <dbReference type="NCBI Taxonomy" id="3641"/>
    <lineage>
        <taxon>Eukaryota</taxon>
        <taxon>Viridiplantae</taxon>
        <taxon>Streptophyta</taxon>
        <taxon>Embryophyta</taxon>
        <taxon>Tracheophyta</taxon>
        <taxon>Spermatophyta</taxon>
        <taxon>Magnoliopsida</taxon>
        <taxon>eudicotyledons</taxon>
        <taxon>Gunneridae</taxon>
        <taxon>Pentapetalae</taxon>
        <taxon>rosids</taxon>
        <taxon>malvids</taxon>
        <taxon>Malvales</taxon>
        <taxon>Malvaceae</taxon>
        <taxon>Byttnerioideae</taxon>
        <taxon>Theobroma</taxon>
    </lineage>
</organism>
<dbReference type="KEGG" id="tcc:18612164"/>
<dbReference type="Proteomes" id="UP000694886">
    <property type="component" value="Chromosome 1"/>
</dbReference>
<evidence type="ECO:0000313" key="2">
    <source>
        <dbReference type="RefSeq" id="XP_007048861.2"/>
    </source>
</evidence>
<dbReference type="Pfam" id="PF04450">
    <property type="entry name" value="BSP"/>
    <property type="match status" value="1"/>
</dbReference>
<dbReference type="RefSeq" id="XP_007048861.2">
    <property type="nucleotide sequence ID" value="XM_007048799.2"/>
</dbReference>
<sequence>MEDHSLSLPLLASPAAVSSSASAAEDDGNGSFSSSSRIIPRFLLVIFIGTVSIWASHEASKGFNVTVINNDKESPAGQRFALFYVSNDEATRIILNTSAVVENILYPDPNQTKKPVHHVILQLASKNLTSKVIVDTSKSKEFVYTISLSPSILEGSNVKHDVIFAIQRAMARIWLWDGESRAPPWLIDGMEEYIWMQAGFDGHEKETLHPGLELFGPEQFCFLLSQVCSNSNNLSSGSGDGKGKSGRLCWEDKDPKIVAQAFSYLEQQKKGYIRGLNQMLRDPWTDNQPCER</sequence>
<dbReference type="Gramene" id="Tc01v2_t013740.1">
    <property type="protein sequence ID" value="Tc01v2_p013740.1"/>
    <property type="gene ID" value="Tc01v2_g013740"/>
</dbReference>
<evidence type="ECO:0000313" key="1">
    <source>
        <dbReference type="Proteomes" id="UP000694886"/>
    </source>
</evidence>